<proteinExistence type="predicted"/>
<dbReference type="Proteomes" id="UP000576821">
    <property type="component" value="Unassembled WGS sequence"/>
</dbReference>
<dbReference type="InterPro" id="IPR036188">
    <property type="entry name" value="FAD/NAD-bd_sf"/>
</dbReference>
<dbReference type="RefSeq" id="WP_167304645.1">
    <property type="nucleotide sequence ID" value="NZ_JAASQR010000004.1"/>
</dbReference>
<dbReference type="PANTHER" id="PTHR43400">
    <property type="entry name" value="FUMARATE REDUCTASE"/>
    <property type="match status" value="1"/>
</dbReference>
<evidence type="ECO:0000259" key="5">
    <source>
        <dbReference type="Pfam" id="PF00890"/>
    </source>
</evidence>
<reference evidence="6 7" key="1">
    <citation type="submission" date="2020-03" db="EMBL/GenBank/DDBJ databases">
        <title>Genomic Encyclopedia of Type Strains, Phase IV (KMG-IV): sequencing the most valuable type-strain genomes for metagenomic binning, comparative biology and taxonomic classification.</title>
        <authorList>
            <person name="Goeker M."/>
        </authorList>
    </citation>
    <scope>NUCLEOTIDE SEQUENCE [LARGE SCALE GENOMIC DNA]</scope>
    <source>
        <strain evidence="6 7">DSM 21299</strain>
    </source>
</reference>
<accession>A0A846M6D1</accession>
<dbReference type="InterPro" id="IPR027477">
    <property type="entry name" value="Succ_DH/fumarate_Rdtase_cat_sf"/>
</dbReference>
<dbReference type="GO" id="GO:0016491">
    <property type="term" value="F:oxidoreductase activity"/>
    <property type="evidence" value="ECO:0007669"/>
    <property type="project" value="UniProtKB-KW"/>
</dbReference>
<dbReference type="SUPFAM" id="SSF51905">
    <property type="entry name" value="FAD/NAD(P)-binding domain"/>
    <property type="match status" value="1"/>
</dbReference>
<dbReference type="Pfam" id="PF00890">
    <property type="entry name" value="FAD_binding_2"/>
    <property type="match status" value="1"/>
</dbReference>
<sequence length="540" mass="58009">MPVWDEVFDVVVMGSGAAGVSAAMAAQHRGVRTLVLERSDKLGGTSAVSGGVPWIPNNHHMHEVGTTDSREQALTYLRSLSLGKMDIELAETYVDEGPQVLRFIEDETQLKFRALKTPDYHPEHPGGTFGRSVSPGLFPGGELGELRAHLRSAPCFPLPVAMTDIDDGTNMLDPVVIGDRLAKGMVGTGMALMAGLIKGAVDKGVEFRRNARGRRLVIEDGAIVGIEVEQDGRMVRIGARRAVILASGGFEWNKDMATDLMGGPIEGPLSPPFNEGDGLIMAAEAQASMANAHEAWWMPMIRIPGDEYEGQQLNRMVVGERAAPGSIMVNRAGKRFVNEAHNYNDVGRSFRNFDPVAFDYPNLPAWIIIDATFLDKYPFGTRYPGDPVPAWLESAPTLRELAQKIGVDPDGLENTVARFNDNVARGEDPDFHRGRSVYDRHYGDPSREGALQSLGPIGQAPYYACRVYSGVLGTKGGPKINAKAEVVNVRGGRIPGLYAAGNVSGGFTGMAYPGAGATIGPGLVFGHIAGREAASSVNRF</sequence>
<keyword evidence="2" id="KW-0285">Flavoprotein</keyword>
<dbReference type="Gene3D" id="3.90.700.10">
    <property type="entry name" value="Succinate dehydrogenase/fumarate reductase flavoprotein, catalytic domain"/>
    <property type="match status" value="1"/>
</dbReference>
<evidence type="ECO:0000256" key="3">
    <source>
        <dbReference type="ARBA" id="ARBA00022827"/>
    </source>
</evidence>
<evidence type="ECO:0000313" key="6">
    <source>
        <dbReference type="EMBL" id="NIJ17827.1"/>
    </source>
</evidence>
<gene>
    <name evidence="6" type="ORF">FHS54_002827</name>
</gene>
<dbReference type="PRINTS" id="PR00411">
    <property type="entry name" value="PNDRDTASEI"/>
</dbReference>
<comment type="caution">
    <text evidence="6">The sequence shown here is derived from an EMBL/GenBank/DDBJ whole genome shotgun (WGS) entry which is preliminary data.</text>
</comment>
<protein>
    <submittedName>
        <fullName evidence="6">Succinate dehydrogenase/fumarate reductase flavoprotein subunit</fullName>
    </submittedName>
</protein>
<dbReference type="SUPFAM" id="SSF56425">
    <property type="entry name" value="Succinate dehydrogenase/fumarate reductase flavoprotein, catalytic domain"/>
    <property type="match status" value="1"/>
</dbReference>
<evidence type="ECO:0000256" key="2">
    <source>
        <dbReference type="ARBA" id="ARBA00022630"/>
    </source>
</evidence>
<dbReference type="PANTHER" id="PTHR43400:SF10">
    <property type="entry name" value="3-OXOSTEROID 1-DEHYDROGENASE"/>
    <property type="match status" value="1"/>
</dbReference>
<dbReference type="GO" id="GO:0008202">
    <property type="term" value="P:steroid metabolic process"/>
    <property type="evidence" value="ECO:0007669"/>
    <property type="project" value="UniProtKB-ARBA"/>
</dbReference>
<keyword evidence="3" id="KW-0274">FAD</keyword>
<dbReference type="EMBL" id="JAASQR010000004">
    <property type="protein sequence ID" value="NIJ17827.1"/>
    <property type="molecule type" value="Genomic_DNA"/>
</dbReference>
<name>A0A846M6D1_9SPHN</name>
<evidence type="ECO:0000256" key="4">
    <source>
        <dbReference type="ARBA" id="ARBA00023002"/>
    </source>
</evidence>
<evidence type="ECO:0000313" key="7">
    <source>
        <dbReference type="Proteomes" id="UP000576821"/>
    </source>
</evidence>
<dbReference type="InterPro" id="IPR050315">
    <property type="entry name" value="FAD-oxidoreductase_2"/>
</dbReference>
<dbReference type="InterPro" id="IPR003953">
    <property type="entry name" value="FAD-dep_OxRdtase_2_FAD-bd"/>
</dbReference>
<dbReference type="AlphaFoldDB" id="A0A846M6D1"/>
<dbReference type="Gene3D" id="3.50.50.60">
    <property type="entry name" value="FAD/NAD(P)-binding domain"/>
    <property type="match status" value="2"/>
</dbReference>
<evidence type="ECO:0000256" key="1">
    <source>
        <dbReference type="ARBA" id="ARBA00001974"/>
    </source>
</evidence>
<keyword evidence="4" id="KW-0560">Oxidoreductase</keyword>
<organism evidence="6 7">
    <name type="scientific">Sphingobium vermicomposti</name>
    <dbReference type="NCBI Taxonomy" id="529005"/>
    <lineage>
        <taxon>Bacteria</taxon>
        <taxon>Pseudomonadati</taxon>
        <taxon>Pseudomonadota</taxon>
        <taxon>Alphaproteobacteria</taxon>
        <taxon>Sphingomonadales</taxon>
        <taxon>Sphingomonadaceae</taxon>
        <taxon>Sphingobium</taxon>
    </lineage>
</organism>
<keyword evidence="7" id="KW-1185">Reference proteome</keyword>
<comment type="cofactor">
    <cofactor evidence="1">
        <name>FAD</name>
        <dbReference type="ChEBI" id="CHEBI:57692"/>
    </cofactor>
</comment>
<feature type="domain" description="FAD-dependent oxidoreductase 2 FAD-binding" evidence="5">
    <location>
        <begin position="9"/>
        <end position="518"/>
    </location>
</feature>